<keyword evidence="1" id="KW-0812">Transmembrane</keyword>
<feature type="transmembrane region" description="Helical" evidence="1">
    <location>
        <begin position="21"/>
        <end position="40"/>
    </location>
</feature>
<reference evidence="2" key="1">
    <citation type="submission" date="2014-09" db="EMBL/GenBank/DDBJ databases">
        <authorList>
            <person name="Magalhaes I.L.F."/>
            <person name="Oliveira U."/>
            <person name="Santos F.R."/>
            <person name="Vidigal T.H.D.A."/>
            <person name="Brescovit A.D."/>
            <person name="Santos A.J."/>
        </authorList>
    </citation>
    <scope>NUCLEOTIDE SEQUENCE</scope>
    <source>
        <tissue evidence="2">Shoot tissue taken approximately 20 cm above the soil surface</tissue>
    </source>
</reference>
<reference evidence="2" key="2">
    <citation type="journal article" date="2015" name="Data Brief">
        <title>Shoot transcriptome of the giant reed, Arundo donax.</title>
        <authorList>
            <person name="Barrero R.A."/>
            <person name="Guerrero F.D."/>
            <person name="Moolhuijzen P."/>
            <person name="Goolsby J.A."/>
            <person name="Tidwell J."/>
            <person name="Bellgard S.E."/>
            <person name="Bellgard M.I."/>
        </authorList>
    </citation>
    <scope>NUCLEOTIDE SEQUENCE</scope>
    <source>
        <tissue evidence="2">Shoot tissue taken approximately 20 cm above the soil surface</tissue>
    </source>
</reference>
<dbReference type="AlphaFoldDB" id="A0A0A9C836"/>
<accession>A0A0A9C836</accession>
<keyword evidence="1" id="KW-0472">Membrane</keyword>
<evidence type="ECO:0000256" key="1">
    <source>
        <dbReference type="SAM" id="Phobius"/>
    </source>
</evidence>
<organism evidence="2">
    <name type="scientific">Arundo donax</name>
    <name type="common">Giant reed</name>
    <name type="synonym">Donax arundinaceus</name>
    <dbReference type="NCBI Taxonomy" id="35708"/>
    <lineage>
        <taxon>Eukaryota</taxon>
        <taxon>Viridiplantae</taxon>
        <taxon>Streptophyta</taxon>
        <taxon>Embryophyta</taxon>
        <taxon>Tracheophyta</taxon>
        <taxon>Spermatophyta</taxon>
        <taxon>Magnoliopsida</taxon>
        <taxon>Liliopsida</taxon>
        <taxon>Poales</taxon>
        <taxon>Poaceae</taxon>
        <taxon>PACMAD clade</taxon>
        <taxon>Arundinoideae</taxon>
        <taxon>Arundineae</taxon>
        <taxon>Arundo</taxon>
    </lineage>
</organism>
<dbReference type="EMBL" id="GBRH01228325">
    <property type="protein sequence ID" value="JAD69570.1"/>
    <property type="molecule type" value="Transcribed_RNA"/>
</dbReference>
<keyword evidence="1" id="KW-1133">Transmembrane helix</keyword>
<name>A0A0A9C836_ARUDO</name>
<protein>
    <submittedName>
        <fullName evidence="2">Uncharacterized protein</fullName>
    </submittedName>
</protein>
<sequence length="45" mass="5607">MPKYKYTMQEDYHWLKIRSSFLQVLEISNDVIITVVSYNFTFYMY</sequence>
<evidence type="ECO:0000313" key="2">
    <source>
        <dbReference type="EMBL" id="JAD69570.1"/>
    </source>
</evidence>
<proteinExistence type="predicted"/>